<feature type="transmembrane region" description="Helical" evidence="7">
    <location>
        <begin position="191"/>
        <end position="211"/>
    </location>
</feature>
<evidence type="ECO:0000256" key="2">
    <source>
        <dbReference type="ARBA" id="ARBA00022448"/>
    </source>
</evidence>
<name>A0AAD7NIS1_9AGAR</name>
<feature type="transmembrane region" description="Helical" evidence="7">
    <location>
        <begin position="101"/>
        <end position="118"/>
    </location>
</feature>
<dbReference type="AlphaFoldDB" id="A0AAD7NIS1"/>
<proteinExistence type="predicted"/>
<dbReference type="PANTHER" id="PTHR23502">
    <property type="entry name" value="MAJOR FACILITATOR SUPERFAMILY"/>
    <property type="match status" value="1"/>
</dbReference>
<dbReference type="Proteomes" id="UP001215598">
    <property type="component" value="Unassembled WGS sequence"/>
</dbReference>
<dbReference type="PANTHER" id="PTHR23502:SF51">
    <property type="entry name" value="QUINIDINE RESISTANCE PROTEIN 1-RELATED"/>
    <property type="match status" value="1"/>
</dbReference>
<evidence type="ECO:0000256" key="5">
    <source>
        <dbReference type="ARBA" id="ARBA00023136"/>
    </source>
</evidence>
<evidence type="ECO:0000256" key="1">
    <source>
        <dbReference type="ARBA" id="ARBA00004141"/>
    </source>
</evidence>
<dbReference type="Gene3D" id="1.20.1250.20">
    <property type="entry name" value="MFS general substrate transporter like domains"/>
    <property type="match status" value="1"/>
</dbReference>
<feature type="transmembrane region" description="Helical" evidence="7">
    <location>
        <begin position="124"/>
        <end position="149"/>
    </location>
</feature>
<dbReference type="PRINTS" id="PR01036">
    <property type="entry name" value="TCRTETB"/>
</dbReference>
<evidence type="ECO:0000313" key="10">
    <source>
        <dbReference type="Proteomes" id="UP001215598"/>
    </source>
</evidence>
<keyword evidence="4 7" id="KW-1133">Transmembrane helix</keyword>
<feature type="transmembrane region" description="Helical" evidence="7">
    <location>
        <begin position="394"/>
        <end position="415"/>
    </location>
</feature>
<evidence type="ECO:0000256" key="3">
    <source>
        <dbReference type="ARBA" id="ARBA00022692"/>
    </source>
</evidence>
<dbReference type="GO" id="GO:0015137">
    <property type="term" value="F:citrate transmembrane transporter activity"/>
    <property type="evidence" value="ECO:0007669"/>
    <property type="project" value="UniProtKB-ARBA"/>
</dbReference>
<keyword evidence="6" id="KW-0325">Glycoprotein</keyword>
<keyword evidence="2" id="KW-0813">Transport</keyword>
<feature type="transmembrane region" description="Helical" evidence="7">
    <location>
        <begin position="161"/>
        <end position="179"/>
    </location>
</feature>
<evidence type="ECO:0000256" key="4">
    <source>
        <dbReference type="ARBA" id="ARBA00022989"/>
    </source>
</evidence>
<evidence type="ECO:0000256" key="7">
    <source>
        <dbReference type="SAM" id="Phobius"/>
    </source>
</evidence>
<dbReference type="InterPro" id="IPR036259">
    <property type="entry name" value="MFS_trans_sf"/>
</dbReference>
<keyword evidence="10" id="KW-1185">Reference proteome</keyword>
<dbReference type="SUPFAM" id="SSF103473">
    <property type="entry name" value="MFS general substrate transporter"/>
    <property type="match status" value="1"/>
</dbReference>
<dbReference type="EMBL" id="JARKIB010000032">
    <property type="protein sequence ID" value="KAJ7762474.1"/>
    <property type="molecule type" value="Genomic_DNA"/>
</dbReference>
<feature type="transmembrane region" description="Helical" evidence="7">
    <location>
        <begin position="33"/>
        <end position="54"/>
    </location>
</feature>
<feature type="transmembrane region" description="Helical" evidence="7">
    <location>
        <begin position="436"/>
        <end position="453"/>
    </location>
</feature>
<feature type="transmembrane region" description="Helical" evidence="7">
    <location>
        <begin position="369"/>
        <end position="388"/>
    </location>
</feature>
<feature type="transmembrane region" description="Helical" evidence="7">
    <location>
        <begin position="70"/>
        <end position="89"/>
    </location>
</feature>
<dbReference type="FunFam" id="1.20.1720.10:FF:000009">
    <property type="entry name" value="MFS multidrug transporter"/>
    <property type="match status" value="1"/>
</dbReference>
<dbReference type="InterPro" id="IPR011701">
    <property type="entry name" value="MFS"/>
</dbReference>
<feature type="transmembrane region" description="Helical" evidence="7">
    <location>
        <begin position="261"/>
        <end position="286"/>
    </location>
</feature>
<dbReference type="InterPro" id="IPR020846">
    <property type="entry name" value="MFS_dom"/>
</dbReference>
<sequence length="511" mass="55246">MSIVNDDKSPRPEAAPPLVAEEPYSIFTSREKWFIVALVSFGALFSPLSANIYFPAIPTLAVAFDKSIELINLTVTLNMVFQGISPMFWGPLSDSHGRRHIFILCLLLLSLSCVGLALTPTQDYWLLLFLRCFQAAGSASTVAVAFGIIGDVATRAERGGYVGMASLGAMVGPAIGPILGGVLADKLGWRAIFWFLCIFSAACTLVLILFLPETLRTLVGNGSIPVSAIYRPLIPIIGRRSKQSPATSTINVARKKFQNPLLLLLHVDVALLLLINGVVYSVFYGVTASISTVFHNTYPQLNETELGLCFLTVGGGMIIGAMFCGKLLDWDYQRVRRSLRAQNPTHEQGDEKKGVVDDAFPIEKARMRLMPAFLAVFVACCIGYGWCIEKRTNIAGPLILLIGVGLVVIGVMNSIQTLMLDLMPSHGSSITACNNLVRCSLGAGLVSAIQPLLDALGAGYAYLLLGGIAALMGPLLYVVVRIGPRCRARRIRIAEMQKERSRVKEEAVGQA</sequence>
<dbReference type="GO" id="GO:0140115">
    <property type="term" value="P:export across plasma membrane"/>
    <property type="evidence" value="ECO:0007669"/>
    <property type="project" value="UniProtKB-ARBA"/>
</dbReference>
<feature type="transmembrane region" description="Helical" evidence="7">
    <location>
        <begin position="306"/>
        <end position="328"/>
    </location>
</feature>
<evidence type="ECO:0000256" key="6">
    <source>
        <dbReference type="ARBA" id="ARBA00023180"/>
    </source>
</evidence>
<dbReference type="Pfam" id="PF07690">
    <property type="entry name" value="MFS_1"/>
    <property type="match status" value="1"/>
</dbReference>
<dbReference type="PROSITE" id="PS50850">
    <property type="entry name" value="MFS"/>
    <property type="match status" value="1"/>
</dbReference>
<dbReference type="GO" id="GO:0005886">
    <property type="term" value="C:plasma membrane"/>
    <property type="evidence" value="ECO:0007669"/>
    <property type="project" value="TreeGrafter"/>
</dbReference>
<keyword evidence="3 7" id="KW-0812">Transmembrane</keyword>
<comment type="subcellular location">
    <subcellularLocation>
        <location evidence="1">Membrane</location>
        <topology evidence="1">Multi-pass membrane protein</topology>
    </subcellularLocation>
</comment>
<organism evidence="9 10">
    <name type="scientific">Mycena metata</name>
    <dbReference type="NCBI Taxonomy" id="1033252"/>
    <lineage>
        <taxon>Eukaryota</taxon>
        <taxon>Fungi</taxon>
        <taxon>Dikarya</taxon>
        <taxon>Basidiomycota</taxon>
        <taxon>Agaricomycotina</taxon>
        <taxon>Agaricomycetes</taxon>
        <taxon>Agaricomycetidae</taxon>
        <taxon>Agaricales</taxon>
        <taxon>Marasmiineae</taxon>
        <taxon>Mycenaceae</taxon>
        <taxon>Mycena</taxon>
    </lineage>
</organism>
<dbReference type="FunFam" id="1.20.1250.20:FF:000172">
    <property type="entry name" value="MFS multidrug resistance transporter"/>
    <property type="match status" value="1"/>
</dbReference>
<accession>A0AAD7NIS1</accession>
<comment type="caution">
    <text evidence="9">The sequence shown here is derived from an EMBL/GenBank/DDBJ whole genome shotgun (WGS) entry which is preliminary data.</text>
</comment>
<evidence type="ECO:0000313" key="9">
    <source>
        <dbReference type="EMBL" id="KAJ7762474.1"/>
    </source>
</evidence>
<gene>
    <name evidence="9" type="ORF">B0H16DRAFT_1528963</name>
</gene>
<feature type="transmembrane region" description="Helical" evidence="7">
    <location>
        <begin position="459"/>
        <end position="480"/>
    </location>
</feature>
<evidence type="ECO:0000259" key="8">
    <source>
        <dbReference type="PROSITE" id="PS50850"/>
    </source>
</evidence>
<keyword evidence="5 7" id="KW-0472">Membrane</keyword>
<feature type="domain" description="Major facilitator superfamily (MFS) profile" evidence="8">
    <location>
        <begin position="35"/>
        <end position="485"/>
    </location>
</feature>
<reference evidence="9" key="1">
    <citation type="submission" date="2023-03" db="EMBL/GenBank/DDBJ databases">
        <title>Massive genome expansion in bonnet fungi (Mycena s.s.) driven by repeated elements and novel gene families across ecological guilds.</title>
        <authorList>
            <consortium name="Lawrence Berkeley National Laboratory"/>
            <person name="Harder C.B."/>
            <person name="Miyauchi S."/>
            <person name="Viragh M."/>
            <person name="Kuo A."/>
            <person name="Thoen E."/>
            <person name="Andreopoulos B."/>
            <person name="Lu D."/>
            <person name="Skrede I."/>
            <person name="Drula E."/>
            <person name="Henrissat B."/>
            <person name="Morin E."/>
            <person name="Kohler A."/>
            <person name="Barry K."/>
            <person name="LaButti K."/>
            <person name="Morin E."/>
            <person name="Salamov A."/>
            <person name="Lipzen A."/>
            <person name="Mereny Z."/>
            <person name="Hegedus B."/>
            <person name="Baldrian P."/>
            <person name="Stursova M."/>
            <person name="Weitz H."/>
            <person name="Taylor A."/>
            <person name="Grigoriev I.V."/>
            <person name="Nagy L.G."/>
            <person name="Martin F."/>
            <person name="Kauserud H."/>
        </authorList>
    </citation>
    <scope>NUCLEOTIDE SEQUENCE</scope>
    <source>
        <strain evidence="9">CBHHK182m</strain>
    </source>
</reference>
<protein>
    <submittedName>
        <fullName evidence="9">MFS general substrate transporter</fullName>
    </submittedName>
</protein>